<feature type="transmembrane region" description="Helical" evidence="6">
    <location>
        <begin position="142"/>
        <end position="161"/>
    </location>
</feature>
<feature type="transmembrane region" description="Helical" evidence="6">
    <location>
        <begin position="115"/>
        <end position="135"/>
    </location>
</feature>
<keyword evidence="4 6" id="KW-0472">Membrane</keyword>
<dbReference type="Pfam" id="PF04932">
    <property type="entry name" value="Wzy_C"/>
    <property type="match status" value="1"/>
</dbReference>
<reference evidence="8 9" key="1">
    <citation type="submission" date="2022-12" db="EMBL/GenBank/DDBJ databases">
        <title>Sphingomonas abieness sp. nov., an endophytic bacterium isolated from Abies koreana.</title>
        <authorList>
            <person name="Jiang L."/>
            <person name="Lee J."/>
        </authorList>
    </citation>
    <scope>NUCLEOTIDE SEQUENCE [LARGE SCALE GENOMIC DNA]</scope>
    <source>
        <strain evidence="9">PAMB 00755</strain>
    </source>
</reference>
<feature type="transmembrane region" description="Helical" evidence="6">
    <location>
        <begin position="420"/>
        <end position="440"/>
    </location>
</feature>
<organism evidence="8 9">
    <name type="scientific">Sphingomonas abietis</name>
    <dbReference type="NCBI Taxonomy" id="3012344"/>
    <lineage>
        <taxon>Bacteria</taxon>
        <taxon>Pseudomonadati</taxon>
        <taxon>Pseudomonadota</taxon>
        <taxon>Alphaproteobacteria</taxon>
        <taxon>Sphingomonadales</taxon>
        <taxon>Sphingomonadaceae</taxon>
        <taxon>Sphingomonas</taxon>
    </lineage>
</organism>
<dbReference type="InterPro" id="IPR007016">
    <property type="entry name" value="O-antigen_ligase-rel_domated"/>
</dbReference>
<keyword evidence="3 6" id="KW-1133">Transmembrane helix</keyword>
<evidence type="ECO:0000256" key="3">
    <source>
        <dbReference type="ARBA" id="ARBA00022989"/>
    </source>
</evidence>
<dbReference type="InterPro" id="IPR051533">
    <property type="entry name" value="WaaL-like"/>
</dbReference>
<evidence type="ECO:0000313" key="8">
    <source>
        <dbReference type="EMBL" id="WBO20812.1"/>
    </source>
</evidence>
<gene>
    <name evidence="8" type="ORF">PBT88_11375</name>
</gene>
<evidence type="ECO:0000259" key="7">
    <source>
        <dbReference type="Pfam" id="PF04932"/>
    </source>
</evidence>
<dbReference type="RefSeq" id="WP_270075462.1">
    <property type="nucleotide sequence ID" value="NZ_CP115174.1"/>
</dbReference>
<accession>A0ABY7NJN4</accession>
<feature type="transmembrane region" description="Helical" evidence="6">
    <location>
        <begin position="191"/>
        <end position="209"/>
    </location>
</feature>
<dbReference type="EMBL" id="CP115174">
    <property type="protein sequence ID" value="WBO20812.1"/>
    <property type="molecule type" value="Genomic_DNA"/>
</dbReference>
<evidence type="ECO:0000256" key="5">
    <source>
        <dbReference type="SAM" id="MobiDB-lite"/>
    </source>
</evidence>
<evidence type="ECO:0000313" key="9">
    <source>
        <dbReference type="Proteomes" id="UP001210865"/>
    </source>
</evidence>
<sequence>MSRAISRYLAPIYLTLCLLLGGASAAGFLANCALQLIGLLCILTVVLSGSLPVLPRPARLLLCLFGAAAALLLFELLPLPPFLWQLLPGRGVEAQGYALLGMSAPWLPVTLSPDGTLSALASLIPPVAMILLVYASSGYGRLFSVYALVAIAILSILLGLFQRMQGPDSPYYIYEVTNLGGVVGFFANRNHLATLLLTTLPFVSALAVSPKRNAKQDESKVGRLMITCCMGLLIAVGILVVKSAAGWMLLPPTLFAGVAIFLRGESGVVPRPVLQIGTLLCVVCVIASIAVPIKSNDLGDKLSGIDPHMRNQSIRTTAAASLHYLPFGSGGGTFTRVYPEYENAENASLEYLNHAHDDYVEVALEHGLPGIALIVAAFIFWLTLVRQVWARERGDALARAGSIAVGLIFAHSIVDYPLRTAAIAAVAALAASLMVAPESAEMPNWQSTRRQRRKRGKSARTIDISVTNR</sequence>
<feature type="transmembrane region" description="Helical" evidence="6">
    <location>
        <begin position="35"/>
        <end position="54"/>
    </location>
</feature>
<feature type="domain" description="O-antigen ligase-related" evidence="7">
    <location>
        <begin position="232"/>
        <end position="375"/>
    </location>
</feature>
<evidence type="ECO:0000256" key="1">
    <source>
        <dbReference type="ARBA" id="ARBA00004141"/>
    </source>
</evidence>
<feature type="transmembrane region" description="Helical" evidence="6">
    <location>
        <begin position="396"/>
        <end position="414"/>
    </location>
</feature>
<feature type="transmembrane region" description="Helical" evidence="6">
    <location>
        <begin position="274"/>
        <end position="293"/>
    </location>
</feature>
<feature type="transmembrane region" description="Helical" evidence="6">
    <location>
        <begin position="61"/>
        <end position="79"/>
    </location>
</feature>
<dbReference type="PANTHER" id="PTHR37422:SF13">
    <property type="entry name" value="LIPOPOLYSACCHARIDE BIOSYNTHESIS PROTEIN PA4999-RELATED"/>
    <property type="match status" value="1"/>
</dbReference>
<feature type="transmembrane region" description="Helical" evidence="6">
    <location>
        <begin position="366"/>
        <end position="384"/>
    </location>
</feature>
<feature type="region of interest" description="Disordered" evidence="5">
    <location>
        <begin position="444"/>
        <end position="469"/>
    </location>
</feature>
<dbReference type="GO" id="GO:0016874">
    <property type="term" value="F:ligase activity"/>
    <property type="evidence" value="ECO:0007669"/>
    <property type="project" value="UniProtKB-KW"/>
</dbReference>
<name>A0ABY7NJN4_9SPHN</name>
<keyword evidence="2 6" id="KW-0812">Transmembrane</keyword>
<feature type="compositionally biased region" description="Basic residues" evidence="5">
    <location>
        <begin position="449"/>
        <end position="458"/>
    </location>
</feature>
<keyword evidence="8" id="KW-0436">Ligase</keyword>
<feature type="transmembrane region" description="Helical" evidence="6">
    <location>
        <begin position="221"/>
        <end position="239"/>
    </location>
</feature>
<evidence type="ECO:0000256" key="4">
    <source>
        <dbReference type="ARBA" id="ARBA00023136"/>
    </source>
</evidence>
<dbReference type="Proteomes" id="UP001210865">
    <property type="component" value="Chromosome"/>
</dbReference>
<evidence type="ECO:0000256" key="6">
    <source>
        <dbReference type="SAM" id="Phobius"/>
    </source>
</evidence>
<feature type="transmembrane region" description="Helical" evidence="6">
    <location>
        <begin position="245"/>
        <end position="262"/>
    </location>
</feature>
<evidence type="ECO:0000256" key="2">
    <source>
        <dbReference type="ARBA" id="ARBA00022692"/>
    </source>
</evidence>
<keyword evidence="9" id="KW-1185">Reference proteome</keyword>
<dbReference type="PANTHER" id="PTHR37422">
    <property type="entry name" value="TEICHURONIC ACID BIOSYNTHESIS PROTEIN TUAE"/>
    <property type="match status" value="1"/>
</dbReference>
<comment type="subcellular location">
    <subcellularLocation>
        <location evidence="1">Membrane</location>
        <topology evidence="1">Multi-pass membrane protein</topology>
    </subcellularLocation>
</comment>
<protein>
    <submittedName>
        <fullName evidence="8">O-antigen ligase family protein</fullName>
    </submittedName>
</protein>
<proteinExistence type="predicted"/>